<feature type="region of interest" description="Disordered" evidence="1">
    <location>
        <begin position="50"/>
        <end position="70"/>
    </location>
</feature>
<reference evidence="2 3" key="1">
    <citation type="submission" date="2018-11" db="EMBL/GenBank/DDBJ databases">
        <title>Sequencing the genomes of 1000 actinobacteria strains.</title>
        <authorList>
            <person name="Klenk H.-P."/>
        </authorList>
    </citation>
    <scope>NUCLEOTIDE SEQUENCE [LARGE SCALE GENOMIC DNA]</scope>
    <source>
        <strain evidence="2 3">DSM 44254</strain>
    </source>
</reference>
<comment type="caution">
    <text evidence="2">The sequence shown here is derived from an EMBL/GenBank/DDBJ whole genome shotgun (WGS) entry which is preliminary data.</text>
</comment>
<dbReference type="AlphaFoldDB" id="A0A3N1CSG8"/>
<sequence length="97" mass="10687">MCLGQARHRSENVPFVPIVFLCIDPLTNGGNCPALFVDPTSGDLLFQGDEETDVETRAQTARHSPMGERETMVRIPARMRKLILEALSAVENGDPVH</sequence>
<protein>
    <submittedName>
        <fullName evidence="2">Uncharacterized protein</fullName>
    </submittedName>
</protein>
<proteinExistence type="predicted"/>
<dbReference type="Proteomes" id="UP000272400">
    <property type="component" value="Unassembled WGS sequence"/>
</dbReference>
<organism evidence="2 3">
    <name type="scientific">Actinocorallia herbida</name>
    <dbReference type="NCBI Taxonomy" id="58109"/>
    <lineage>
        <taxon>Bacteria</taxon>
        <taxon>Bacillati</taxon>
        <taxon>Actinomycetota</taxon>
        <taxon>Actinomycetes</taxon>
        <taxon>Streptosporangiales</taxon>
        <taxon>Thermomonosporaceae</taxon>
        <taxon>Actinocorallia</taxon>
    </lineage>
</organism>
<gene>
    <name evidence="2" type="ORF">EDD29_1763</name>
</gene>
<keyword evidence="3" id="KW-1185">Reference proteome</keyword>
<evidence type="ECO:0000313" key="3">
    <source>
        <dbReference type="Proteomes" id="UP000272400"/>
    </source>
</evidence>
<evidence type="ECO:0000313" key="2">
    <source>
        <dbReference type="EMBL" id="ROO84243.1"/>
    </source>
</evidence>
<evidence type="ECO:0000256" key="1">
    <source>
        <dbReference type="SAM" id="MobiDB-lite"/>
    </source>
</evidence>
<dbReference type="EMBL" id="RJKE01000001">
    <property type="protein sequence ID" value="ROO84243.1"/>
    <property type="molecule type" value="Genomic_DNA"/>
</dbReference>
<name>A0A3N1CSG8_9ACTN</name>
<accession>A0A3N1CSG8</accession>